<proteinExistence type="predicted"/>
<sequence>MENGVPTRLDTVTADKVGRKLRLAGQVLAYDAETGVVLLWARDVAALVDASNCVSAWGVAEWLKERLCTVEVVGYLEHAPADLRVPPLPDHFPLTAPQVDEGIIMRASLVVARRDLSLSVWKEGQENNGSRRGGGDSSYPGFVLLPN</sequence>
<name>A0AAD7A027_9AGAR</name>
<dbReference type="AlphaFoldDB" id="A0AAD7A027"/>
<comment type="caution">
    <text evidence="1">The sequence shown here is derived from an EMBL/GenBank/DDBJ whole genome shotgun (WGS) entry which is preliminary data.</text>
</comment>
<evidence type="ECO:0000313" key="1">
    <source>
        <dbReference type="EMBL" id="KAJ7346756.1"/>
    </source>
</evidence>
<protein>
    <submittedName>
        <fullName evidence="1">Uncharacterized protein</fullName>
    </submittedName>
</protein>
<dbReference type="Proteomes" id="UP001218218">
    <property type="component" value="Unassembled WGS sequence"/>
</dbReference>
<organism evidence="1 2">
    <name type="scientific">Mycena albidolilacea</name>
    <dbReference type="NCBI Taxonomy" id="1033008"/>
    <lineage>
        <taxon>Eukaryota</taxon>
        <taxon>Fungi</taxon>
        <taxon>Dikarya</taxon>
        <taxon>Basidiomycota</taxon>
        <taxon>Agaricomycotina</taxon>
        <taxon>Agaricomycetes</taxon>
        <taxon>Agaricomycetidae</taxon>
        <taxon>Agaricales</taxon>
        <taxon>Marasmiineae</taxon>
        <taxon>Mycenaceae</taxon>
        <taxon>Mycena</taxon>
    </lineage>
</organism>
<dbReference type="EMBL" id="JARIHO010000020">
    <property type="protein sequence ID" value="KAJ7346756.1"/>
    <property type="molecule type" value="Genomic_DNA"/>
</dbReference>
<reference evidence="1" key="1">
    <citation type="submission" date="2023-03" db="EMBL/GenBank/DDBJ databases">
        <title>Massive genome expansion in bonnet fungi (Mycena s.s.) driven by repeated elements and novel gene families across ecological guilds.</title>
        <authorList>
            <consortium name="Lawrence Berkeley National Laboratory"/>
            <person name="Harder C.B."/>
            <person name="Miyauchi S."/>
            <person name="Viragh M."/>
            <person name="Kuo A."/>
            <person name="Thoen E."/>
            <person name="Andreopoulos B."/>
            <person name="Lu D."/>
            <person name="Skrede I."/>
            <person name="Drula E."/>
            <person name="Henrissat B."/>
            <person name="Morin E."/>
            <person name="Kohler A."/>
            <person name="Barry K."/>
            <person name="LaButti K."/>
            <person name="Morin E."/>
            <person name="Salamov A."/>
            <person name="Lipzen A."/>
            <person name="Mereny Z."/>
            <person name="Hegedus B."/>
            <person name="Baldrian P."/>
            <person name="Stursova M."/>
            <person name="Weitz H."/>
            <person name="Taylor A."/>
            <person name="Grigoriev I.V."/>
            <person name="Nagy L.G."/>
            <person name="Martin F."/>
            <person name="Kauserud H."/>
        </authorList>
    </citation>
    <scope>NUCLEOTIDE SEQUENCE</scope>
    <source>
        <strain evidence="1">CBHHK002</strain>
    </source>
</reference>
<evidence type="ECO:0000313" key="2">
    <source>
        <dbReference type="Proteomes" id="UP001218218"/>
    </source>
</evidence>
<gene>
    <name evidence="1" type="ORF">DFH08DRAFT_869222</name>
</gene>
<keyword evidence="2" id="KW-1185">Reference proteome</keyword>
<accession>A0AAD7A027</accession>